<evidence type="ECO:0000313" key="3">
    <source>
        <dbReference type="Proteomes" id="UP001468798"/>
    </source>
</evidence>
<gene>
    <name evidence="2" type="ORF">WFZ86_09360</name>
</gene>
<evidence type="ECO:0000259" key="1">
    <source>
        <dbReference type="Pfam" id="PF05598"/>
    </source>
</evidence>
<dbReference type="Proteomes" id="UP001468798">
    <property type="component" value="Unassembled WGS sequence"/>
</dbReference>
<protein>
    <submittedName>
        <fullName evidence="2">Transposase</fullName>
    </submittedName>
</protein>
<keyword evidence="3" id="KW-1185">Reference proteome</keyword>
<dbReference type="InterPro" id="IPR008490">
    <property type="entry name" value="Transposase_InsH_N"/>
</dbReference>
<dbReference type="EMBL" id="JBCGDP010000008">
    <property type="protein sequence ID" value="MEM0576706.1"/>
    <property type="molecule type" value="Genomic_DNA"/>
</dbReference>
<evidence type="ECO:0000313" key="2">
    <source>
        <dbReference type="EMBL" id="MEM0576706.1"/>
    </source>
</evidence>
<dbReference type="PANTHER" id="PTHR33408:SF2">
    <property type="entry name" value="TRANSPOSASE DDE DOMAIN-CONTAINING PROTEIN"/>
    <property type="match status" value="1"/>
</dbReference>
<accession>A0ABU9NN00</accession>
<sequence>MQHISGISRQQLQLSSLEDKITLDNLVRFIEAFVEHISLELLGFTTRILKSEGRPSFESKVFLKLYLYGYLNGLRSSRKLEKESIRNIESQWLLCGIVPNYYSISDFRKHNPSGLKKMFKLFVSFLKDAELIAGETIAIDGAKSRVHNSKNVIFSDLANHPNTKPTFH</sequence>
<feature type="domain" description="Transposase InsH N-terminal" evidence="1">
    <location>
        <begin position="16"/>
        <end position="109"/>
    </location>
</feature>
<reference evidence="2 3" key="1">
    <citation type="submission" date="2024-03" db="EMBL/GenBank/DDBJ databases">
        <title>Two novel species of the genus Flavobacterium exhibiting potentially degradation of complex polysaccharides.</title>
        <authorList>
            <person name="Lian X."/>
        </authorList>
    </citation>
    <scope>NUCLEOTIDE SEQUENCE [LARGE SCALE GENOMIC DNA]</scope>
    <source>
        <strain evidence="2 3">N6</strain>
    </source>
</reference>
<proteinExistence type="predicted"/>
<dbReference type="RefSeq" id="WP_342691695.1">
    <property type="nucleotide sequence ID" value="NZ_JBCGDP010000008.1"/>
</dbReference>
<dbReference type="PANTHER" id="PTHR33408">
    <property type="entry name" value="TRANSPOSASE"/>
    <property type="match status" value="1"/>
</dbReference>
<comment type="caution">
    <text evidence="2">The sequence shown here is derived from an EMBL/GenBank/DDBJ whole genome shotgun (WGS) entry which is preliminary data.</text>
</comment>
<organism evidence="2 3">
    <name type="scientific">Flavobacterium polysaccharolyticum</name>
    <dbReference type="NCBI Taxonomy" id="3133148"/>
    <lineage>
        <taxon>Bacteria</taxon>
        <taxon>Pseudomonadati</taxon>
        <taxon>Bacteroidota</taxon>
        <taxon>Flavobacteriia</taxon>
        <taxon>Flavobacteriales</taxon>
        <taxon>Flavobacteriaceae</taxon>
        <taxon>Flavobacterium</taxon>
    </lineage>
</organism>
<name>A0ABU9NN00_9FLAO</name>
<dbReference type="Pfam" id="PF05598">
    <property type="entry name" value="DUF772"/>
    <property type="match status" value="1"/>
</dbReference>